<gene>
    <name evidence="3" type="ORF">STRTUCAR8_06650</name>
</gene>
<dbReference type="SUPFAM" id="SSF81901">
    <property type="entry name" value="HCP-like"/>
    <property type="match status" value="1"/>
</dbReference>
<dbReference type="PATRIC" id="fig|698760.3.peg.8695"/>
<accession>L7EU17</accession>
<keyword evidence="1" id="KW-0802">TPR repeat</keyword>
<evidence type="ECO:0000256" key="1">
    <source>
        <dbReference type="PROSITE-ProRule" id="PRU00339"/>
    </source>
</evidence>
<comment type="caution">
    <text evidence="3">The sequence shown here is derived from an EMBL/GenBank/DDBJ whole genome shotgun (WGS) entry which is preliminary data.</text>
</comment>
<keyword evidence="4" id="KW-1185">Reference proteome</keyword>
<dbReference type="InterPro" id="IPR019734">
    <property type="entry name" value="TPR_rpt"/>
</dbReference>
<evidence type="ECO:0000256" key="2">
    <source>
        <dbReference type="SAM" id="MobiDB-lite"/>
    </source>
</evidence>
<dbReference type="RefSeq" id="WP_006382729.1">
    <property type="nucleotide sequence ID" value="NZ_AEJB01000619.1"/>
</dbReference>
<feature type="repeat" description="TPR" evidence="1">
    <location>
        <begin position="518"/>
        <end position="551"/>
    </location>
</feature>
<name>L7EU17_STRT8</name>
<reference evidence="3 4" key="1">
    <citation type="journal article" date="2011" name="Plasmid">
        <title>Streptomyces turgidiscabies Car8 contains a modular pathogenicity island that shares virulence genes with other actinobacterial plant pathogens.</title>
        <authorList>
            <person name="Huguet-Tapia J.C."/>
            <person name="Badger J.H."/>
            <person name="Loria R."/>
            <person name="Pettis G.S."/>
        </authorList>
    </citation>
    <scope>NUCLEOTIDE SEQUENCE [LARGE SCALE GENOMIC DNA]</scope>
    <source>
        <strain evidence="3 4">Car8</strain>
    </source>
</reference>
<evidence type="ECO:0000313" key="3">
    <source>
        <dbReference type="EMBL" id="ELP62379.1"/>
    </source>
</evidence>
<dbReference type="Proteomes" id="UP000010931">
    <property type="component" value="Unassembled WGS sequence"/>
</dbReference>
<feature type="region of interest" description="Disordered" evidence="2">
    <location>
        <begin position="154"/>
        <end position="175"/>
    </location>
</feature>
<feature type="compositionally biased region" description="Pro residues" evidence="2">
    <location>
        <begin position="113"/>
        <end position="126"/>
    </location>
</feature>
<feature type="region of interest" description="Disordered" evidence="2">
    <location>
        <begin position="95"/>
        <end position="126"/>
    </location>
</feature>
<dbReference type="STRING" id="85558.T45_02505"/>
<dbReference type="InterPro" id="IPR011990">
    <property type="entry name" value="TPR-like_helical_dom_sf"/>
</dbReference>
<dbReference type="AlphaFoldDB" id="L7EU17"/>
<protein>
    <submittedName>
        <fullName evidence="3">Sel1 repeat protein</fullName>
    </submittedName>
</protein>
<dbReference type="EMBL" id="AEJB01000619">
    <property type="protein sequence ID" value="ELP62379.1"/>
    <property type="molecule type" value="Genomic_DNA"/>
</dbReference>
<dbReference type="PROSITE" id="PS50005">
    <property type="entry name" value="TPR"/>
    <property type="match status" value="1"/>
</dbReference>
<evidence type="ECO:0000313" key="4">
    <source>
        <dbReference type="Proteomes" id="UP000010931"/>
    </source>
</evidence>
<proteinExistence type="predicted"/>
<dbReference type="GeneID" id="97400739"/>
<dbReference type="Gene3D" id="1.25.40.10">
    <property type="entry name" value="Tetratricopeptide repeat domain"/>
    <property type="match status" value="1"/>
</dbReference>
<sequence length="668" mass="72046">MEHKMDLLAAEGAEVLVVGLSLAEDWERVRDLFVEWFERRGQDDSAAELQSLRGPVELEEGTAELLWRDRLSEGLADAWDLDGSDELTVIIEEMSAGQPDGSLSPPKQTGSPDPRPLSLPLPGPAPAPAVAGDHFDFQRITVNGQFVGVQHVQQAGGDGTRGAPQSPSVDWPSADDMDPLAYGVRPTRRGKGLPQLPPYVARDADPAVRSALEQAASEGGLVVVRGDAFAGKSRTALAAMAEVLSGVRVFAPARHENLRQLPALLRSLPGERCALWLDDLDGHLGDGGLEPRLLAQLTGQGVAVVATMSEDTYDEFRKSSRGRVLDLAHIVELPRDWSHGERKRAGEAADPRLTEAARRCGAEGVAGYLAVGPMLWEEWQRARRADRHPRGYALVRAAVDLARCGLRGPLPQGLLVQVHAGYEGVAGMEREPVDDALAWAAEKRHGVLRMLRRSGASMWEASPYLVDTAFQDEACPPVEPQVRWAALGVAWVDSAYDAEVVVEGARGAFQVAAEAGDGQAMFELGLLEERLGDTEEAEGWFRRAVEAGKTEAAGILGRLLVQRGAARDAEAFLETSAEAGDHEAAVMLGKLLRDRSLRWLKAGAEGRAPQSDDGYEAADSAAPLTPVRVRQVVMDEFTAWYLRTFGTGHLGVRLTVGEAPGTPDTFQE</sequence>
<organism evidence="3 4">
    <name type="scientific">Streptomyces turgidiscabies (strain Car8)</name>
    <dbReference type="NCBI Taxonomy" id="698760"/>
    <lineage>
        <taxon>Bacteria</taxon>
        <taxon>Bacillati</taxon>
        <taxon>Actinomycetota</taxon>
        <taxon>Actinomycetes</taxon>
        <taxon>Kitasatosporales</taxon>
        <taxon>Streptomycetaceae</taxon>
        <taxon>Streptomyces</taxon>
    </lineage>
</organism>